<accession>A0ABP9PUN7</accession>
<comment type="caution">
    <text evidence="1">The sequence shown here is derived from an EMBL/GenBank/DDBJ whole genome shotgun (WGS) entry which is preliminary data.</text>
</comment>
<gene>
    <name evidence="1" type="ORF">GCM10023321_19320</name>
</gene>
<sequence length="121" mass="13758">MESAATDRAGAPVSVVISKCECFLPLDIPGDVKSWRPDRETDPGPTFRAFARHGEDPNQRRVVRVHDGFNEEGYEVNYYENITEPMRWWQIGKCVLGRAHSVVEVLCEYGTWRVAPPDYCG</sequence>
<dbReference type="Proteomes" id="UP001428817">
    <property type="component" value="Unassembled WGS sequence"/>
</dbReference>
<dbReference type="EMBL" id="BAABJP010000007">
    <property type="protein sequence ID" value="GAA5151748.1"/>
    <property type="molecule type" value="Genomic_DNA"/>
</dbReference>
<protein>
    <submittedName>
        <fullName evidence="1">Uncharacterized protein</fullName>
    </submittedName>
</protein>
<name>A0ABP9PUN7_9PSEU</name>
<evidence type="ECO:0000313" key="2">
    <source>
        <dbReference type="Proteomes" id="UP001428817"/>
    </source>
</evidence>
<evidence type="ECO:0000313" key="1">
    <source>
        <dbReference type="EMBL" id="GAA5151748.1"/>
    </source>
</evidence>
<organism evidence="1 2">
    <name type="scientific">Pseudonocardia eucalypti</name>
    <dbReference type="NCBI Taxonomy" id="648755"/>
    <lineage>
        <taxon>Bacteria</taxon>
        <taxon>Bacillati</taxon>
        <taxon>Actinomycetota</taxon>
        <taxon>Actinomycetes</taxon>
        <taxon>Pseudonocardiales</taxon>
        <taxon>Pseudonocardiaceae</taxon>
        <taxon>Pseudonocardia</taxon>
    </lineage>
</organism>
<keyword evidence="2" id="KW-1185">Reference proteome</keyword>
<reference evidence="2" key="1">
    <citation type="journal article" date="2019" name="Int. J. Syst. Evol. Microbiol.">
        <title>The Global Catalogue of Microorganisms (GCM) 10K type strain sequencing project: providing services to taxonomists for standard genome sequencing and annotation.</title>
        <authorList>
            <consortium name="The Broad Institute Genomics Platform"/>
            <consortium name="The Broad Institute Genome Sequencing Center for Infectious Disease"/>
            <person name="Wu L."/>
            <person name="Ma J."/>
        </authorList>
    </citation>
    <scope>NUCLEOTIDE SEQUENCE [LARGE SCALE GENOMIC DNA]</scope>
    <source>
        <strain evidence="2">JCM 18303</strain>
    </source>
</reference>
<proteinExistence type="predicted"/>